<protein>
    <submittedName>
        <fullName evidence="1">Uncharacterized protein</fullName>
    </submittedName>
</protein>
<sequence>MDHVRPYLTPGQSKRATITKIHHASATPAVWFHHPLLQPHCGLVTSGDSPSRRLYQCGNVTRSGAVCL</sequence>
<dbReference type="AlphaFoldDB" id="A0A0A8XWF5"/>
<proteinExistence type="predicted"/>
<evidence type="ECO:0000313" key="1">
    <source>
        <dbReference type="EMBL" id="JAD18339.1"/>
    </source>
</evidence>
<accession>A0A0A8XWF5</accession>
<name>A0A0A8XWF5_ARUDO</name>
<organism evidence="1">
    <name type="scientific">Arundo donax</name>
    <name type="common">Giant reed</name>
    <name type="synonym">Donax arundinaceus</name>
    <dbReference type="NCBI Taxonomy" id="35708"/>
    <lineage>
        <taxon>Eukaryota</taxon>
        <taxon>Viridiplantae</taxon>
        <taxon>Streptophyta</taxon>
        <taxon>Embryophyta</taxon>
        <taxon>Tracheophyta</taxon>
        <taxon>Spermatophyta</taxon>
        <taxon>Magnoliopsida</taxon>
        <taxon>Liliopsida</taxon>
        <taxon>Poales</taxon>
        <taxon>Poaceae</taxon>
        <taxon>PACMAD clade</taxon>
        <taxon>Arundinoideae</taxon>
        <taxon>Arundineae</taxon>
        <taxon>Arundo</taxon>
    </lineage>
</organism>
<reference evidence="1" key="2">
    <citation type="journal article" date="2015" name="Data Brief">
        <title>Shoot transcriptome of the giant reed, Arundo donax.</title>
        <authorList>
            <person name="Barrero R.A."/>
            <person name="Guerrero F.D."/>
            <person name="Moolhuijzen P."/>
            <person name="Goolsby J.A."/>
            <person name="Tidwell J."/>
            <person name="Bellgard S.E."/>
            <person name="Bellgard M.I."/>
        </authorList>
    </citation>
    <scope>NUCLEOTIDE SEQUENCE</scope>
    <source>
        <tissue evidence="1">Shoot tissue taken approximately 20 cm above the soil surface</tissue>
    </source>
</reference>
<dbReference type="EMBL" id="GBRH01279556">
    <property type="protein sequence ID" value="JAD18339.1"/>
    <property type="molecule type" value="Transcribed_RNA"/>
</dbReference>
<reference evidence="1" key="1">
    <citation type="submission" date="2014-09" db="EMBL/GenBank/DDBJ databases">
        <authorList>
            <person name="Magalhaes I.L.F."/>
            <person name="Oliveira U."/>
            <person name="Santos F.R."/>
            <person name="Vidigal T.H.D.A."/>
            <person name="Brescovit A.D."/>
            <person name="Santos A.J."/>
        </authorList>
    </citation>
    <scope>NUCLEOTIDE SEQUENCE</scope>
    <source>
        <tissue evidence="1">Shoot tissue taken approximately 20 cm above the soil surface</tissue>
    </source>
</reference>